<evidence type="ECO:0000313" key="2">
    <source>
        <dbReference type="EMBL" id="RKF49805.1"/>
    </source>
</evidence>
<gene>
    <name evidence="2" type="ORF">BCY88_16635</name>
</gene>
<dbReference type="PROSITE" id="PS51257">
    <property type="entry name" value="PROKAR_LIPOPROTEIN"/>
    <property type="match status" value="1"/>
</dbReference>
<dbReference type="AlphaFoldDB" id="A0A420GX46"/>
<protein>
    <recommendedName>
        <fullName evidence="4">DUF3313 domain-containing protein</fullName>
    </recommendedName>
</protein>
<feature type="signal peptide" evidence="1">
    <location>
        <begin position="1"/>
        <end position="23"/>
    </location>
</feature>
<feature type="chain" id="PRO_5019391396" description="DUF3313 domain-containing protein" evidence="1">
    <location>
        <begin position="24"/>
        <end position="220"/>
    </location>
</feature>
<organism evidence="2 3">
    <name type="scientific">Paraburkholderia fungorum</name>
    <dbReference type="NCBI Taxonomy" id="134537"/>
    <lineage>
        <taxon>Bacteria</taxon>
        <taxon>Pseudomonadati</taxon>
        <taxon>Pseudomonadota</taxon>
        <taxon>Betaproteobacteria</taxon>
        <taxon>Burkholderiales</taxon>
        <taxon>Burkholderiaceae</taxon>
        <taxon>Paraburkholderia</taxon>
    </lineage>
</organism>
<dbReference type="Pfam" id="PF11769">
    <property type="entry name" value="DUF3313"/>
    <property type="match status" value="1"/>
</dbReference>
<dbReference type="EMBL" id="MCAS01000003">
    <property type="protein sequence ID" value="RKF49805.1"/>
    <property type="molecule type" value="Genomic_DNA"/>
</dbReference>
<reference evidence="2 3" key="1">
    <citation type="submission" date="2016-07" db="EMBL/GenBank/DDBJ databases">
        <title>Genome analysis of Burkholderia fungorum ES3-20.</title>
        <authorList>
            <person name="Xu D."/>
            <person name="Yao R."/>
            <person name="Zheng S."/>
        </authorList>
    </citation>
    <scope>NUCLEOTIDE SEQUENCE [LARGE SCALE GENOMIC DNA]</scope>
    <source>
        <strain evidence="2 3">ES3-20</strain>
    </source>
</reference>
<evidence type="ECO:0000256" key="1">
    <source>
        <dbReference type="SAM" id="SignalP"/>
    </source>
</evidence>
<evidence type="ECO:0008006" key="4">
    <source>
        <dbReference type="Google" id="ProtNLM"/>
    </source>
</evidence>
<keyword evidence="1" id="KW-0732">Signal</keyword>
<accession>A0A420GX46</accession>
<name>A0A420GX46_9BURK</name>
<dbReference type="OrthoDB" id="7585546at2"/>
<dbReference type="InterPro" id="IPR021747">
    <property type="entry name" value="DUF3313"/>
</dbReference>
<evidence type="ECO:0000313" key="3">
    <source>
        <dbReference type="Proteomes" id="UP000283709"/>
    </source>
</evidence>
<comment type="caution">
    <text evidence="2">The sequence shown here is derived from an EMBL/GenBank/DDBJ whole genome shotgun (WGS) entry which is preliminary data.</text>
</comment>
<dbReference type="Proteomes" id="UP000283709">
    <property type="component" value="Unassembled WGS sequence"/>
</dbReference>
<proteinExistence type="predicted"/>
<sequence length="220" mass="23263">MLKKNLVPLLFTAAAVLTLSACAGVQPVAYTGIASSPQLTQNRGDDSGKVPYKYTAPVVWSRYTQVVLDPVAVYQGGDNQFGDMKSEDRAALADYMKKTFSEKLATKFNVAQQPGPNTLRVKLTLTGAEKTTALVGQFMHFDLAGNLYNGVQSVRGGQGAFSGSVSYAVEVFDASSGQLLKAYVSKQYPNALNLPAAFGSLSAAKTGLDKGADALVAQLH</sequence>
<dbReference type="RefSeq" id="WP_120343095.1">
    <property type="nucleotide sequence ID" value="NZ_MCAS01000003.1"/>
</dbReference>